<evidence type="ECO:0000313" key="2">
    <source>
        <dbReference type="Proteomes" id="UP001311915"/>
    </source>
</evidence>
<keyword evidence="2" id="KW-1185">Reference proteome</keyword>
<comment type="caution">
    <text evidence="1">The sequence shown here is derived from an EMBL/GenBank/DDBJ whole genome shotgun (WGS) entry which is preliminary data.</text>
</comment>
<proteinExistence type="predicted"/>
<sequence>MDVFDWKEDSNSGQSIKSIIIGMNKKNNLQVFNDLPKIEEKTIEVLDQQLKCMTMSSENTINSKSLFKIIGFEEHEKLFVEELTLRHTQSTEVEWTYKIKYKSIGEVDDFTIRKVKSLGEFS</sequence>
<evidence type="ECO:0000313" key="1">
    <source>
        <dbReference type="EMBL" id="KAK4722219.1"/>
    </source>
</evidence>
<dbReference type="EMBL" id="JAWPEI010000007">
    <property type="protein sequence ID" value="KAK4722219.1"/>
    <property type="molecule type" value="Genomic_DNA"/>
</dbReference>
<accession>A0AAV9LA49</accession>
<organism evidence="1 2">
    <name type="scientific">Solanum pinnatisectum</name>
    <name type="common">tansyleaf nightshade</name>
    <dbReference type="NCBI Taxonomy" id="50273"/>
    <lineage>
        <taxon>Eukaryota</taxon>
        <taxon>Viridiplantae</taxon>
        <taxon>Streptophyta</taxon>
        <taxon>Embryophyta</taxon>
        <taxon>Tracheophyta</taxon>
        <taxon>Spermatophyta</taxon>
        <taxon>Magnoliopsida</taxon>
        <taxon>eudicotyledons</taxon>
        <taxon>Gunneridae</taxon>
        <taxon>Pentapetalae</taxon>
        <taxon>asterids</taxon>
        <taxon>lamiids</taxon>
        <taxon>Solanales</taxon>
        <taxon>Solanaceae</taxon>
        <taxon>Solanoideae</taxon>
        <taxon>Solaneae</taxon>
        <taxon>Solanum</taxon>
    </lineage>
</organism>
<dbReference type="Proteomes" id="UP001311915">
    <property type="component" value="Unassembled WGS sequence"/>
</dbReference>
<gene>
    <name evidence="1" type="ORF">R3W88_012452</name>
</gene>
<dbReference type="AlphaFoldDB" id="A0AAV9LA49"/>
<protein>
    <submittedName>
        <fullName evidence="1">Uncharacterized protein</fullName>
    </submittedName>
</protein>
<name>A0AAV9LA49_9SOLN</name>
<reference evidence="1 2" key="1">
    <citation type="submission" date="2023-10" db="EMBL/GenBank/DDBJ databases">
        <title>Genome-Wide Identification Analysis in wild type Solanum Pinnatisectum Reveals Some Genes Defensing Phytophthora Infestans.</title>
        <authorList>
            <person name="Sun C."/>
        </authorList>
    </citation>
    <scope>NUCLEOTIDE SEQUENCE [LARGE SCALE GENOMIC DNA]</scope>
    <source>
        <strain evidence="1">LQN</strain>
        <tissue evidence="1">Leaf</tissue>
    </source>
</reference>